<evidence type="ECO:0000256" key="1">
    <source>
        <dbReference type="ARBA" id="ARBA00022553"/>
    </source>
</evidence>
<dbReference type="InterPro" id="IPR011123">
    <property type="entry name" value="Y_Y_Y"/>
</dbReference>
<dbReference type="InterPro" id="IPR011047">
    <property type="entry name" value="Quinoprotein_ADH-like_sf"/>
</dbReference>
<dbReference type="Gene3D" id="1.20.5.1930">
    <property type="match status" value="1"/>
</dbReference>
<dbReference type="PANTHER" id="PTHR43547:SF2">
    <property type="entry name" value="HYBRID SIGNAL TRANSDUCTION HISTIDINE KINASE C"/>
    <property type="match status" value="1"/>
</dbReference>
<sequence>MRLTMICWMLFVQSCVFGQYTYVFNRYSTSDGLNTNKINCVWQDEKGFLWIGTEVGIQRFDGRKFVSFRGDENDRLPPSLGVDQIIGAEDGKLWLLQGSQLGQFDAFTFNYSDTRIKTTGHVPPRNQFKLFKDSKGRVFLCASKYGLLWFDPKTGAFVDTDIPIHVPKGWGVNGLFEDAETGEYFIASDQGLALFNSSTNELFYNENNPAQISFFDQKKLPNVNAFLKDSKKTWWAAYWDFDSSKQRSVLLHYDPDQKKMLSDTLGGHSPDHYAFLEHLLETSNGQFWVAGANALFVYDNDRNRFSQQLKATPLEFDIKSDDIRHIIEDSEGNVWLSTANGLYMVNPNLRDVYNLVIIEGLKHESAVNALLETQNHENWIGTWGNGLLFYDNKFQKIEGNPYTQIGNAGFESYGKIWDLCQHGATGNIWSASQEGTLTVFDPQTKRAFSWLRPPVFNKSTVRQIREDKNGNLWFGTQSGYLVKWDKNDAISDMSFQKIHNFNTIIYRLYFDNQGRLWIGTHKQGVYVIDPDNGNILFYFDREFGDQFSVVGNTISDIQQYNDSIFFLGSEVLNILNIRSGEVKRISAYDGLYGSKLSQLMIDDDGILWMITNNGLSSYNYEKDMISSYNNLHGIIYGDKANATKWKMQNGEIWFGGEDVVFGFDPKALQHKQKPPSVILTDFKLFNRFIPLDSILAQRQITFEHYQNSFTFYFSALNFNEQHKLQYFYKISGINKDWVKAERDLAANYTTMPPGNYTFEVKSRNLHGEESERVTRVDFKILPPFYGTWWFIILSSVLVLSLAYLIYRLKMNRLLALEKLRNKVARDLHDDMGATLSTINILSSMAKSKMVEDTVTSSNYLTKITDNSQRMMEAMDDIVWSIKPDNDSMQRVLARMREYATGLLEAKDIRFDFQIDDRINALRLDMESRRDLFLIFKEAINNAAKYSYSDKVVVHMYCQGKRLHMGIKDNGKGFNISEADTGNGLDNMRKRAHSLRGRLYIKSLPQNGTEILLDMPMDKTNIHMFM</sequence>
<accession>A0A1G9S8P7</accession>
<dbReference type="InterPro" id="IPR011110">
    <property type="entry name" value="Reg_prop"/>
</dbReference>
<evidence type="ECO:0000256" key="2">
    <source>
        <dbReference type="SAM" id="Phobius"/>
    </source>
</evidence>
<organism evidence="4 5">
    <name type="scientific">Kriegella aquimaris</name>
    <dbReference type="NCBI Taxonomy" id="192904"/>
    <lineage>
        <taxon>Bacteria</taxon>
        <taxon>Pseudomonadati</taxon>
        <taxon>Bacteroidota</taxon>
        <taxon>Flavobacteriia</taxon>
        <taxon>Flavobacteriales</taxon>
        <taxon>Flavobacteriaceae</taxon>
        <taxon>Kriegella</taxon>
    </lineage>
</organism>
<dbReference type="GO" id="GO:0000155">
    <property type="term" value="F:phosphorelay sensor kinase activity"/>
    <property type="evidence" value="ECO:0007669"/>
    <property type="project" value="InterPro"/>
</dbReference>
<keyword evidence="1" id="KW-0597">Phosphoprotein</keyword>
<dbReference type="RefSeq" id="WP_089890959.1">
    <property type="nucleotide sequence ID" value="NZ_FNGV01000007.1"/>
</dbReference>
<feature type="domain" description="Histidine kinase" evidence="3">
    <location>
        <begin position="822"/>
        <end position="1018"/>
    </location>
</feature>
<dbReference type="Pfam" id="PF02518">
    <property type="entry name" value="HATPase_c"/>
    <property type="match status" value="1"/>
</dbReference>
<evidence type="ECO:0000313" key="4">
    <source>
        <dbReference type="EMBL" id="SDM31710.1"/>
    </source>
</evidence>
<dbReference type="InterPro" id="IPR005467">
    <property type="entry name" value="His_kinase_dom"/>
</dbReference>
<dbReference type="Gene3D" id="2.60.40.10">
    <property type="entry name" value="Immunoglobulins"/>
    <property type="match status" value="1"/>
</dbReference>
<keyword evidence="2" id="KW-1133">Transmembrane helix</keyword>
<dbReference type="PANTHER" id="PTHR43547">
    <property type="entry name" value="TWO-COMPONENT HISTIDINE KINASE"/>
    <property type="match status" value="1"/>
</dbReference>
<dbReference type="InterPro" id="IPR003594">
    <property type="entry name" value="HATPase_dom"/>
</dbReference>
<dbReference type="STRING" id="192904.SAMN04488514_107159"/>
<keyword evidence="5" id="KW-1185">Reference proteome</keyword>
<dbReference type="SMART" id="SM00387">
    <property type="entry name" value="HATPase_c"/>
    <property type="match status" value="1"/>
</dbReference>
<dbReference type="InterPro" id="IPR011712">
    <property type="entry name" value="Sig_transdc_His_kin_sub3_dim/P"/>
</dbReference>
<evidence type="ECO:0000259" key="3">
    <source>
        <dbReference type="PROSITE" id="PS50109"/>
    </source>
</evidence>
<dbReference type="SUPFAM" id="SSF50998">
    <property type="entry name" value="Quinoprotein alcohol dehydrogenase-like"/>
    <property type="match status" value="1"/>
</dbReference>
<dbReference type="SUPFAM" id="SSF63829">
    <property type="entry name" value="Calcium-dependent phosphotriesterase"/>
    <property type="match status" value="2"/>
</dbReference>
<dbReference type="EMBL" id="FNGV01000007">
    <property type="protein sequence ID" value="SDM31710.1"/>
    <property type="molecule type" value="Genomic_DNA"/>
</dbReference>
<dbReference type="InterPro" id="IPR015943">
    <property type="entry name" value="WD40/YVTN_repeat-like_dom_sf"/>
</dbReference>
<dbReference type="InterPro" id="IPR013783">
    <property type="entry name" value="Ig-like_fold"/>
</dbReference>
<dbReference type="PROSITE" id="PS51257">
    <property type="entry name" value="PROKAR_LIPOPROTEIN"/>
    <property type="match status" value="1"/>
</dbReference>
<reference evidence="5" key="1">
    <citation type="submission" date="2016-10" db="EMBL/GenBank/DDBJ databases">
        <authorList>
            <person name="Varghese N."/>
            <person name="Submissions S."/>
        </authorList>
    </citation>
    <scope>NUCLEOTIDE SEQUENCE [LARGE SCALE GENOMIC DNA]</scope>
    <source>
        <strain evidence="5">DSM 19886</strain>
    </source>
</reference>
<dbReference type="GO" id="GO:0046983">
    <property type="term" value="F:protein dimerization activity"/>
    <property type="evidence" value="ECO:0007669"/>
    <property type="project" value="InterPro"/>
</dbReference>
<gene>
    <name evidence="4" type="ORF">SAMN04488514_107159</name>
</gene>
<dbReference type="SUPFAM" id="SSF55874">
    <property type="entry name" value="ATPase domain of HSP90 chaperone/DNA topoisomerase II/histidine kinase"/>
    <property type="match status" value="1"/>
</dbReference>
<dbReference type="Proteomes" id="UP000199440">
    <property type="component" value="Unassembled WGS sequence"/>
</dbReference>
<dbReference type="PROSITE" id="PS50109">
    <property type="entry name" value="HIS_KIN"/>
    <property type="match status" value="1"/>
</dbReference>
<dbReference type="Pfam" id="PF07494">
    <property type="entry name" value="Reg_prop"/>
    <property type="match status" value="3"/>
</dbReference>
<dbReference type="Gene3D" id="2.130.10.10">
    <property type="entry name" value="YVTN repeat-like/Quinoprotein amine dehydrogenase"/>
    <property type="match status" value="2"/>
</dbReference>
<dbReference type="Pfam" id="PF07495">
    <property type="entry name" value="Y_Y_Y"/>
    <property type="match status" value="1"/>
</dbReference>
<keyword evidence="2" id="KW-0812">Transmembrane</keyword>
<dbReference type="AlphaFoldDB" id="A0A1G9S8P7"/>
<evidence type="ECO:0000313" key="5">
    <source>
        <dbReference type="Proteomes" id="UP000199440"/>
    </source>
</evidence>
<dbReference type="CDD" id="cd16917">
    <property type="entry name" value="HATPase_UhpB-NarQ-NarX-like"/>
    <property type="match status" value="1"/>
</dbReference>
<protein>
    <submittedName>
        <fullName evidence="4">Two component regulator propeller</fullName>
    </submittedName>
</protein>
<dbReference type="GO" id="GO:0016020">
    <property type="term" value="C:membrane"/>
    <property type="evidence" value="ECO:0007669"/>
    <property type="project" value="InterPro"/>
</dbReference>
<keyword evidence="2" id="KW-0472">Membrane</keyword>
<proteinExistence type="predicted"/>
<dbReference type="InterPro" id="IPR036890">
    <property type="entry name" value="HATPase_C_sf"/>
</dbReference>
<dbReference type="OrthoDB" id="9778366at2"/>
<name>A0A1G9S8P7_9FLAO</name>
<dbReference type="Pfam" id="PF07730">
    <property type="entry name" value="HisKA_3"/>
    <property type="match status" value="1"/>
</dbReference>
<feature type="transmembrane region" description="Helical" evidence="2">
    <location>
        <begin position="788"/>
        <end position="806"/>
    </location>
</feature>
<dbReference type="Gene3D" id="3.30.565.10">
    <property type="entry name" value="Histidine kinase-like ATPase, C-terminal domain"/>
    <property type="match status" value="1"/>
</dbReference>